<name>A0A6A5TZI5_9PLEO</name>
<dbReference type="AlphaFoldDB" id="A0A6A5TZI5"/>
<proteinExistence type="predicted"/>
<dbReference type="Gene3D" id="3.40.50.1820">
    <property type="entry name" value="alpha/beta hydrolase"/>
    <property type="match status" value="1"/>
</dbReference>
<dbReference type="GO" id="GO:0016020">
    <property type="term" value="C:membrane"/>
    <property type="evidence" value="ECO:0007669"/>
    <property type="project" value="TreeGrafter"/>
</dbReference>
<dbReference type="Proteomes" id="UP000800035">
    <property type="component" value="Unassembled WGS sequence"/>
</dbReference>
<keyword evidence="3" id="KW-1185">Reference proteome</keyword>
<evidence type="ECO:0000313" key="2">
    <source>
        <dbReference type="EMBL" id="KAF1954357.1"/>
    </source>
</evidence>
<dbReference type="PANTHER" id="PTHR43798:SF33">
    <property type="entry name" value="HYDROLASE, PUTATIVE (AFU_ORTHOLOGUE AFUA_2G14860)-RELATED"/>
    <property type="match status" value="1"/>
</dbReference>
<reference evidence="2" key="1">
    <citation type="journal article" date="2020" name="Stud. Mycol.">
        <title>101 Dothideomycetes genomes: a test case for predicting lifestyles and emergence of pathogens.</title>
        <authorList>
            <person name="Haridas S."/>
            <person name="Albert R."/>
            <person name="Binder M."/>
            <person name="Bloem J."/>
            <person name="Labutti K."/>
            <person name="Salamov A."/>
            <person name="Andreopoulos B."/>
            <person name="Baker S."/>
            <person name="Barry K."/>
            <person name="Bills G."/>
            <person name="Bluhm B."/>
            <person name="Cannon C."/>
            <person name="Castanera R."/>
            <person name="Culley D."/>
            <person name="Daum C."/>
            <person name="Ezra D."/>
            <person name="Gonzalez J."/>
            <person name="Henrissat B."/>
            <person name="Kuo A."/>
            <person name="Liang C."/>
            <person name="Lipzen A."/>
            <person name="Lutzoni F."/>
            <person name="Magnuson J."/>
            <person name="Mondo S."/>
            <person name="Nolan M."/>
            <person name="Ohm R."/>
            <person name="Pangilinan J."/>
            <person name="Park H.-J."/>
            <person name="Ramirez L."/>
            <person name="Alfaro M."/>
            <person name="Sun H."/>
            <person name="Tritt A."/>
            <person name="Yoshinaga Y."/>
            <person name="Zwiers L.-H."/>
            <person name="Turgeon B."/>
            <person name="Goodwin S."/>
            <person name="Spatafora J."/>
            <person name="Crous P."/>
            <person name="Grigoriev I."/>
        </authorList>
    </citation>
    <scope>NUCLEOTIDE SEQUENCE</scope>
    <source>
        <strain evidence="2">CBS 675.92</strain>
    </source>
</reference>
<dbReference type="OrthoDB" id="408373at2759"/>
<feature type="domain" description="AB hydrolase-1" evidence="1">
    <location>
        <begin position="26"/>
        <end position="140"/>
    </location>
</feature>
<dbReference type="GO" id="GO:0016787">
    <property type="term" value="F:hydrolase activity"/>
    <property type="evidence" value="ECO:0007669"/>
    <property type="project" value="UniProtKB-KW"/>
</dbReference>
<dbReference type="Pfam" id="PF00561">
    <property type="entry name" value="Abhydrolase_1"/>
    <property type="match status" value="1"/>
</dbReference>
<gene>
    <name evidence="2" type="ORF">CC80DRAFT_125540</name>
</gene>
<organism evidence="2 3">
    <name type="scientific">Byssothecium circinans</name>
    <dbReference type="NCBI Taxonomy" id="147558"/>
    <lineage>
        <taxon>Eukaryota</taxon>
        <taxon>Fungi</taxon>
        <taxon>Dikarya</taxon>
        <taxon>Ascomycota</taxon>
        <taxon>Pezizomycotina</taxon>
        <taxon>Dothideomycetes</taxon>
        <taxon>Pleosporomycetidae</taxon>
        <taxon>Pleosporales</taxon>
        <taxon>Massarineae</taxon>
        <taxon>Massarinaceae</taxon>
        <taxon>Byssothecium</taxon>
    </lineage>
</organism>
<sequence>MPFFTSDSVSLFYTTHPPSYPPPTSPPLLLLHGWACSSSDFTHQIPSLTSFNTHIITLDHRGHGKSCIPSSSNYSMRKLANDVLALLQHLKISTVVIVAHSMSTIIASILAVENPEVVSGLVLLHPIYCGTPPALAALWEEIS</sequence>
<dbReference type="PANTHER" id="PTHR43798">
    <property type="entry name" value="MONOACYLGLYCEROL LIPASE"/>
    <property type="match status" value="1"/>
</dbReference>
<evidence type="ECO:0000313" key="3">
    <source>
        <dbReference type="Proteomes" id="UP000800035"/>
    </source>
</evidence>
<dbReference type="InterPro" id="IPR029058">
    <property type="entry name" value="AB_hydrolase_fold"/>
</dbReference>
<keyword evidence="2" id="KW-0378">Hydrolase</keyword>
<dbReference type="SUPFAM" id="SSF53474">
    <property type="entry name" value="alpha/beta-Hydrolases"/>
    <property type="match status" value="1"/>
</dbReference>
<dbReference type="InterPro" id="IPR000073">
    <property type="entry name" value="AB_hydrolase_1"/>
</dbReference>
<accession>A0A6A5TZI5</accession>
<dbReference type="EMBL" id="ML976999">
    <property type="protein sequence ID" value="KAF1954357.1"/>
    <property type="molecule type" value="Genomic_DNA"/>
</dbReference>
<protein>
    <submittedName>
        <fullName evidence="2">Alpha/beta-hydrolase</fullName>
    </submittedName>
</protein>
<evidence type="ECO:0000259" key="1">
    <source>
        <dbReference type="Pfam" id="PF00561"/>
    </source>
</evidence>
<dbReference type="InterPro" id="IPR050266">
    <property type="entry name" value="AB_hydrolase_sf"/>
</dbReference>